<evidence type="ECO:0000313" key="2">
    <source>
        <dbReference type="EMBL" id="MBB4959453.1"/>
    </source>
</evidence>
<feature type="compositionally biased region" description="Low complexity" evidence="1">
    <location>
        <begin position="73"/>
        <end position="94"/>
    </location>
</feature>
<dbReference type="AlphaFoldDB" id="A0A7W7SR67"/>
<protein>
    <submittedName>
        <fullName evidence="2">Uncharacterized protein</fullName>
    </submittedName>
</protein>
<feature type="compositionally biased region" description="Low complexity" evidence="1">
    <location>
        <begin position="42"/>
        <end position="52"/>
    </location>
</feature>
<feature type="compositionally biased region" description="Basic and acidic residues" evidence="1">
    <location>
        <begin position="177"/>
        <end position="186"/>
    </location>
</feature>
<gene>
    <name evidence="2" type="ORF">FHR38_003186</name>
</gene>
<keyword evidence="3" id="KW-1185">Reference proteome</keyword>
<proteinExistence type="predicted"/>
<comment type="caution">
    <text evidence="2">The sequence shown here is derived from an EMBL/GenBank/DDBJ whole genome shotgun (WGS) entry which is preliminary data.</text>
</comment>
<evidence type="ECO:0000313" key="3">
    <source>
        <dbReference type="Proteomes" id="UP000578819"/>
    </source>
</evidence>
<organism evidence="2 3">
    <name type="scientific">Micromonospora polyrhachis</name>
    <dbReference type="NCBI Taxonomy" id="1282883"/>
    <lineage>
        <taxon>Bacteria</taxon>
        <taxon>Bacillati</taxon>
        <taxon>Actinomycetota</taxon>
        <taxon>Actinomycetes</taxon>
        <taxon>Micromonosporales</taxon>
        <taxon>Micromonosporaceae</taxon>
        <taxon>Micromonospora</taxon>
    </lineage>
</organism>
<evidence type="ECO:0000256" key="1">
    <source>
        <dbReference type="SAM" id="MobiDB-lite"/>
    </source>
</evidence>
<dbReference type="Proteomes" id="UP000578819">
    <property type="component" value="Unassembled WGS sequence"/>
</dbReference>
<reference evidence="2 3" key="1">
    <citation type="submission" date="2020-08" db="EMBL/GenBank/DDBJ databases">
        <title>Sequencing the genomes of 1000 actinobacteria strains.</title>
        <authorList>
            <person name="Klenk H.-P."/>
        </authorList>
    </citation>
    <scope>NUCLEOTIDE SEQUENCE [LARGE SCALE GENOMIC DNA]</scope>
    <source>
        <strain evidence="2 3">DSM 45886</strain>
    </source>
</reference>
<name>A0A7W7SR67_9ACTN</name>
<dbReference type="EMBL" id="JACHJW010000001">
    <property type="protein sequence ID" value="MBB4959453.1"/>
    <property type="molecule type" value="Genomic_DNA"/>
</dbReference>
<sequence length="203" mass="21738">MRDHADNYARTHLETRERWQSLRVPGVAADVGSIHRAGTVGTAGSTGAVGPTGIVGPINERPYRRPPDPGSPAPATGETPAPAATETPAPAETSVRPAALASCDQQEDESGFVIHLPIHVNDLETAARLAYTVAGSLAFLPELDPGETTVSIADDQNNRHRVFCDRLLPDRTRCPRRFEHSGRCEPVDPGPDSGSVPRQWDGR</sequence>
<accession>A0A7W7SR67</accession>
<feature type="region of interest" description="Disordered" evidence="1">
    <location>
        <begin position="177"/>
        <end position="203"/>
    </location>
</feature>
<feature type="region of interest" description="Disordered" evidence="1">
    <location>
        <begin position="42"/>
        <end position="97"/>
    </location>
</feature>